<keyword evidence="1" id="KW-0812">Transmembrane</keyword>
<dbReference type="AlphaFoldDB" id="A0A378TBW8"/>
<evidence type="ECO:0000313" key="3">
    <source>
        <dbReference type="Proteomes" id="UP000254978"/>
    </source>
</evidence>
<evidence type="ECO:0000313" key="2">
    <source>
        <dbReference type="EMBL" id="STZ57016.1"/>
    </source>
</evidence>
<reference evidence="2 3" key="1">
    <citation type="submission" date="2018-06" db="EMBL/GenBank/DDBJ databases">
        <authorList>
            <consortium name="Pathogen Informatics"/>
            <person name="Doyle S."/>
        </authorList>
    </citation>
    <scope>NUCLEOTIDE SEQUENCE [LARGE SCALE GENOMIC DNA]</scope>
    <source>
        <strain evidence="2 3">NCTC10821</strain>
    </source>
</reference>
<evidence type="ECO:0000256" key="1">
    <source>
        <dbReference type="SAM" id="Phobius"/>
    </source>
</evidence>
<accession>A0A378TBW8</accession>
<sequence length="211" mass="23322">MTAWMIGVLSVVGGGIAGSMLSFALTLRREQRRTRDAYRSPQRAAIASIVAAVNDLVLRANDFQTFIDNSANQAEARRGSRKTEVRSPYTDAEADLISGQVNRAIIGIDEAFAIGKLTVVDGLCYEAMVVAYKEFAKVQEAFIDIDTVPRTPDSLRTVIKPFVDKAVQLRTNVRRLIDVGHRQLAPTQSLTQERELAAVKARLKSKYPDLK</sequence>
<gene>
    <name evidence="2" type="ORF">NCTC10821_00513</name>
</gene>
<keyword evidence="3" id="KW-1185">Reference proteome</keyword>
<protein>
    <submittedName>
        <fullName evidence="2">Uncharacterized protein</fullName>
    </submittedName>
</protein>
<organism evidence="2 3">
    <name type="scientific">Mycolicibacterium tokaiense</name>
    <dbReference type="NCBI Taxonomy" id="39695"/>
    <lineage>
        <taxon>Bacteria</taxon>
        <taxon>Bacillati</taxon>
        <taxon>Actinomycetota</taxon>
        <taxon>Actinomycetes</taxon>
        <taxon>Mycobacteriales</taxon>
        <taxon>Mycobacteriaceae</taxon>
        <taxon>Mycolicibacterium</taxon>
    </lineage>
</organism>
<dbReference type="RefSeq" id="WP_115277404.1">
    <property type="nucleotide sequence ID" value="NZ_AP022600.1"/>
</dbReference>
<keyword evidence="1" id="KW-0472">Membrane</keyword>
<dbReference type="OrthoDB" id="4733897at2"/>
<dbReference type="EMBL" id="UGQT01000001">
    <property type="protein sequence ID" value="STZ57016.1"/>
    <property type="molecule type" value="Genomic_DNA"/>
</dbReference>
<keyword evidence="1" id="KW-1133">Transmembrane helix</keyword>
<feature type="transmembrane region" description="Helical" evidence="1">
    <location>
        <begin position="6"/>
        <end position="27"/>
    </location>
</feature>
<name>A0A378TBW8_9MYCO</name>
<proteinExistence type="predicted"/>
<dbReference type="Proteomes" id="UP000254978">
    <property type="component" value="Unassembled WGS sequence"/>
</dbReference>